<keyword evidence="2 3" id="KW-0802">TPR repeat</keyword>
<protein>
    <submittedName>
        <fullName evidence="4">Tetratricopeptide repeat protein</fullName>
    </submittedName>
</protein>
<dbReference type="SMART" id="SM00028">
    <property type="entry name" value="TPR"/>
    <property type="match status" value="5"/>
</dbReference>
<accession>A0A6I6GS05</accession>
<dbReference type="AlphaFoldDB" id="A0A6I6GS05"/>
<dbReference type="PANTHER" id="PTHR44858:SF1">
    <property type="entry name" value="UDP-N-ACETYLGLUCOSAMINE--PEPTIDE N-ACETYLGLUCOSAMINYLTRANSFERASE SPINDLY-RELATED"/>
    <property type="match status" value="1"/>
</dbReference>
<dbReference type="InterPro" id="IPR019734">
    <property type="entry name" value="TPR_rpt"/>
</dbReference>
<dbReference type="Gene3D" id="1.25.40.10">
    <property type="entry name" value="Tetratricopeptide repeat domain"/>
    <property type="match status" value="3"/>
</dbReference>
<sequence length="250" mass="28970">MRHFPIIILTCVILSSCKDRKVMRYHPVAINEFDTCKSKDCLERAIKSNPKDVRAYWTLGTVYQADKNYEKALEILTIAIHLDSSYNLGFPYRDRANCKNNLRNDTGAVNDMNEAIKLNPGERYFYVDRGDYLFNLDKFDLALNDYTKALTIFDKHTSARLGRAKTYIELKRYKEAFDDYTQLTDTSEYSAYDFYYRGIAKFQMNDKINACKDWAEVSSVCQEAKDSLNKHCGNEQGSPLTKGLPQGWRT</sequence>
<evidence type="ECO:0000256" key="2">
    <source>
        <dbReference type="ARBA" id="ARBA00022803"/>
    </source>
</evidence>
<evidence type="ECO:0000313" key="4">
    <source>
        <dbReference type="EMBL" id="QGW27889.1"/>
    </source>
</evidence>
<feature type="repeat" description="TPR" evidence="3">
    <location>
        <begin position="53"/>
        <end position="86"/>
    </location>
</feature>
<keyword evidence="5" id="KW-1185">Reference proteome</keyword>
<dbReference type="PROSITE" id="PS51257">
    <property type="entry name" value="PROKAR_LIPOPROTEIN"/>
    <property type="match status" value="1"/>
</dbReference>
<dbReference type="Proteomes" id="UP000426027">
    <property type="component" value="Chromosome"/>
</dbReference>
<proteinExistence type="predicted"/>
<evidence type="ECO:0000256" key="3">
    <source>
        <dbReference type="PROSITE-ProRule" id="PRU00339"/>
    </source>
</evidence>
<evidence type="ECO:0000256" key="1">
    <source>
        <dbReference type="ARBA" id="ARBA00022737"/>
    </source>
</evidence>
<dbReference type="SUPFAM" id="SSF48452">
    <property type="entry name" value="TPR-like"/>
    <property type="match status" value="1"/>
</dbReference>
<dbReference type="EMBL" id="CP046566">
    <property type="protein sequence ID" value="QGW27889.1"/>
    <property type="molecule type" value="Genomic_DNA"/>
</dbReference>
<dbReference type="InterPro" id="IPR011990">
    <property type="entry name" value="TPR-like_helical_dom_sf"/>
</dbReference>
<dbReference type="PROSITE" id="PS50005">
    <property type="entry name" value="TPR"/>
    <property type="match status" value="1"/>
</dbReference>
<dbReference type="InterPro" id="IPR050498">
    <property type="entry name" value="Ycf3"/>
</dbReference>
<organism evidence="4 5">
    <name type="scientific">Phnomibacter ginsenosidimutans</name>
    <dbReference type="NCBI Taxonomy" id="2676868"/>
    <lineage>
        <taxon>Bacteria</taxon>
        <taxon>Pseudomonadati</taxon>
        <taxon>Bacteroidota</taxon>
        <taxon>Chitinophagia</taxon>
        <taxon>Chitinophagales</taxon>
        <taxon>Chitinophagaceae</taxon>
        <taxon>Phnomibacter</taxon>
    </lineage>
</organism>
<name>A0A6I6GS05_9BACT</name>
<evidence type="ECO:0000313" key="5">
    <source>
        <dbReference type="Proteomes" id="UP000426027"/>
    </source>
</evidence>
<dbReference type="PANTHER" id="PTHR44858">
    <property type="entry name" value="TETRATRICOPEPTIDE REPEAT PROTEIN 6"/>
    <property type="match status" value="1"/>
</dbReference>
<dbReference type="GO" id="GO:0046813">
    <property type="term" value="P:receptor-mediated virion attachment to host cell"/>
    <property type="evidence" value="ECO:0007669"/>
    <property type="project" value="TreeGrafter"/>
</dbReference>
<gene>
    <name evidence="4" type="ORF">GLV81_07060</name>
</gene>
<dbReference type="KEGG" id="fls:GLV81_07060"/>
<keyword evidence="1" id="KW-0677">Repeat</keyword>
<dbReference type="GO" id="GO:0009279">
    <property type="term" value="C:cell outer membrane"/>
    <property type="evidence" value="ECO:0007669"/>
    <property type="project" value="TreeGrafter"/>
</dbReference>
<dbReference type="Pfam" id="PF13432">
    <property type="entry name" value="TPR_16"/>
    <property type="match status" value="2"/>
</dbReference>
<reference evidence="4 5" key="1">
    <citation type="submission" date="2019-11" db="EMBL/GenBank/DDBJ databases">
        <authorList>
            <person name="Im W.T."/>
        </authorList>
    </citation>
    <scope>NUCLEOTIDE SEQUENCE [LARGE SCALE GENOMIC DNA]</scope>
    <source>
        <strain evidence="4 5">SB-02</strain>
    </source>
</reference>